<feature type="region of interest" description="Disordered" evidence="5">
    <location>
        <begin position="1177"/>
        <end position="1196"/>
    </location>
</feature>
<comment type="similarity">
    <text evidence="1">Belongs to the disease resistance NB-LRR family.</text>
</comment>
<dbReference type="SUPFAM" id="SSF52058">
    <property type="entry name" value="L domain-like"/>
    <property type="match status" value="1"/>
</dbReference>
<sequence length="1225" mass="138422">MDFLGKVVDKVTDWLIESVVQEIGYFFTYESNITSLDNEFERLENIRSGVQLRVEAARRNLHVISPNIQGWSTHVDTITADVATILRRRAEVVSMSRYLQSKRSKEIVMDVIGLQTEGNNYVDFSYPVPPVEVEAIPSYTGEEFGSRKLQEEGVMAGLRDGGVTIIGICGLGGVGKTTLTEKIRQKAKQERLFNDVVMVIVSQQHDLKRIQGEIARGVGLTLEGDDLWSRGDMLRSRLMDQNSCILIILNDVWKALELEKLGIPSGSSHKHQCKVTFTTRFRSVCEEMKAQKIMEVGTLYEEEAWILFRRKVGNSVDDPSLLGIAKEVAKECKGLPLAIITVAGALKKHKTKRSWNCALEQLRGAETISIPEVPTELYKPVRLSYDYLGSNEAKYLFLLCSLFEEDSNISPEELLGYGSGLCIFRGIENLEQARDRVCLLLEILKDGFLLSQGSFENYVKMHDVIRAMALSIASEGENNFMVSHHVNSEEFPRRTTYEHFSHMSIVANKFDELPRPIVFPKLKLLMLKLCFKKPFKLQDNFFNDMGELNVLSLSGYADSILPFPASIQRLSSLRTLCLSDLMLDDISIIGELVTLEILSIRGSQLEELPVEIGKLTNLIICWSCGMSIKDLKGFQQLAWYALTVGSSMHDYDKVISLEVTETAQLDDWICHLLKDLNLWNASLTFAIQLLRALSSLGYGKCYSTTYLSSKISGLQPTTPSLTQVLYFMKRLEELTINGANNISAQCSHQLPAAYFSKLETLYVANCGKLRNLMPPSVARGLLNLRKLDIRDCLSMEEVITKEKQQGEGIMTLFPLLEKLELYTVPKLGHFFLTECTLEIPFLKEVHISDCPEMKTFVQQGIFVCCPRLEELLIWGPNNISALYSQQFPTAYFSKLERLEVKSCGKLRNLMSPSVARVITEEEQGEEIMTNEPLFSLLENLELARLPKLGHFFLTEHALKFSFLKKVLICDCPEMKPMVQQGISVSIPSLKSVNNDDEVKVDDLNKAMFNSKVSCPNLEYLYIYDANSISALCSHQLPIAYFSKLETLYIMNCGKLRNLMFPSVARGLLNLRKLDITDCDSMEEVITKEEQKGEGIMTLFPLLKHLTLQRLPKLGRGGHFFLTECTLEIPILRYVLIDYCPEMKTFVQQGISVSTPSLESVNNDDEVKVDDLNKWTQQRFNSKEQSTGDGNEVGPSYDKLVMSMNPKLARKSELARTSPDTYSAVY</sequence>
<dbReference type="Pfam" id="PF23247">
    <property type="entry name" value="LRR_RPS2"/>
    <property type="match status" value="2"/>
</dbReference>
<keyword evidence="4" id="KW-0067">ATP-binding</keyword>
<accession>A0A9J5Y900</accession>
<gene>
    <name evidence="8" type="ORF">H5410_037631</name>
</gene>
<evidence type="ECO:0008006" key="10">
    <source>
        <dbReference type="Google" id="ProtNLM"/>
    </source>
</evidence>
<dbReference type="InterPro" id="IPR002182">
    <property type="entry name" value="NB-ARC"/>
</dbReference>
<dbReference type="PRINTS" id="PR00364">
    <property type="entry name" value="DISEASERSIST"/>
</dbReference>
<dbReference type="Pfam" id="PF00931">
    <property type="entry name" value="NB-ARC"/>
    <property type="match status" value="1"/>
</dbReference>
<dbReference type="InterPro" id="IPR057135">
    <property type="entry name" value="At4g27190-like_LRR"/>
</dbReference>
<dbReference type="GO" id="GO:0005524">
    <property type="term" value="F:ATP binding"/>
    <property type="evidence" value="ECO:0007669"/>
    <property type="project" value="UniProtKB-KW"/>
</dbReference>
<evidence type="ECO:0000256" key="5">
    <source>
        <dbReference type="SAM" id="MobiDB-lite"/>
    </source>
</evidence>
<dbReference type="GO" id="GO:0006952">
    <property type="term" value="P:defense response"/>
    <property type="evidence" value="ECO:0007669"/>
    <property type="project" value="UniProtKB-KW"/>
</dbReference>
<dbReference type="PANTHER" id="PTHR33463:SF198">
    <property type="entry name" value="RPP4C3"/>
    <property type="match status" value="1"/>
</dbReference>
<evidence type="ECO:0000256" key="2">
    <source>
        <dbReference type="ARBA" id="ARBA00022614"/>
    </source>
</evidence>
<dbReference type="Gene3D" id="1.10.8.430">
    <property type="entry name" value="Helical domain of apoptotic protease-activating factors"/>
    <property type="match status" value="1"/>
</dbReference>
<keyword evidence="3" id="KW-0611">Plant defense</keyword>
<feature type="domain" description="NB-ARC" evidence="6">
    <location>
        <begin position="158"/>
        <end position="314"/>
    </location>
</feature>
<keyword evidence="9" id="KW-1185">Reference proteome</keyword>
<dbReference type="Proteomes" id="UP000824120">
    <property type="component" value="Chromosome 7"/>
</dbReference>
<keyword evidence="2" id="KW-0433">Leucine-rich repeat</keyword>
<dbReference type="SUPFAM" id="SSF52047">
    <property type="entry name" value="RNI-like"/>
    <property type="match status" value="1"/>
</dbReference>
<evidence type="ECO:0000313" key="8">
    <source>
        <dbReference type="EMBL" id="KAG5596399.1"/>
    </source>
</evidence>
<dbReference type="InterPro" id="IPR050905">
    <property type="entry name" value="Plant_NBS-LRR"/>
</dbReference>
<keyword evidence="4" id="KW-0547">Nucleotide-binding</keyword>
<dbReference type="InterPro" id="IPR032675">
    <property type="entry name" value="LRR_dom_sf"/>
</dbReference>
<evidence type="ECO:0000256" key="4">
    <source>
        <dbReference type="ARBA" id="ARBA00022840"/>
    </source>
</evidence>
<dbReference type="Gene3D" id="3.40.50.300">
    <property type="entry name" value="P-loop containing nucleotide triphosphate hydrolases"/>
    <property type="match status" value="1"/>
</dbReference>
<dbReference type="InterPro" id="IPR027417">
    <property type="entry name" value="P-loop_NTPase"/>
</dbReference>
<evidence type="ECO:0000256" key="1">
    <source>
        <dbReference type="ARBA" id="ARBA00008894"/>
    </source>
</evidence>
<dbReference type="Gene3D" id="3.80.10.10">
    <property type="entry name" value="Ribonuclease Inhibitor"/>
    <property type="match status" value="3"/>
</dbReference>
<feature type="compositionally biased region" description="Polar residues" evidence="5">
    <location>
        <begin position="1177"/>
        <end position="1188"/>
    </location>
</feature>
<dbReference type="PANTHER" id="PTHR33463">
    <property type="entry name" value="NB-ARC DOMAIN-CONTAINING PROTEIN-RELATED"/>
    <property type="match status" value="1"/>
</dbReference>
<evidence type="ECO:0000256" key="3">
    <source>
        <dbReference type="ARBA" id="ARBA00022821"/>
    </source>
</evidence>
<name>A0A9J5Y900_SOLCO</name>
<dbReference type="OrthoDB" id="1579323at2759"/>
<comment type="caution">
    <text evidence="8">The sequence shown here is derived from an EMBL/GenBank/DDBJ whole genome shotgun (WGS) entry which is preliminary data.</text>
</comment>
<organism evidence="8 9">
    <name type="scientific">Solanum commersonii</name>
    <name type="common">Commerson's wild potato</name>
    <name type="synonym">Commerson's nightshade</name>
    <dbReference type="NCBI Taxonomy" id="4109"/>
    <lineage>
        <taxon>Eukaryota</taxon>
        <taxon>Viridiplantae</taxon>
        <taxon>Streptophyta</taxon>
        <taxon>Embryophyta</taxon>
        <taxon>Tracheophyta</taxon>
        <taxon>Spermatophyta</taxon>
        <taxon>Magnoliopsida</taxon>
        <taxon>eudicotyledons</taxon>
        <taxon>Gunneridae</taxon>
        <taxon>Pentapetalae</taxon>
        <taxon>asterids</taxon>
        <taxon>lamiids</taxon>
        <taxon>Solanales</taxon>
        <taxon>Solanaceae</taxon>
        <taxon>Solanoideae</taxon>
        <taxon>Solaneae</taxon>
        <taxon>Solanum</taxon>
    </lineage>
</organism>
<reference evidence="8 9" key="1">
    <citation type="submission" date="2020-09" db="EMBL/GenBank/DDBJ databases">
        <title>De no assembly of potato wild relative species, Solanum commersonii.</title>
        <authorList>
            <person name="Cho K."/>
        </authorList>
    </citation>
    <scope>NUCLEOTIDE SEQUENCE [LARGE SCALE GENOMIC DNA]</scope>
    <source>
        <strain evidence="8">LZ3.2</strain>
        <tissue evidence="8">Leaf</tissue>
    </source>
</reference>
<evidence type="ECO:0000259" key="6">
    <source>
        <dbReference type="Pfam" id="PF00931"/>
    </source>
</evidence>
<dbReference type="AlphaFoldDB" id="A0A9J5Y900"/>
<dbReference type="EMBL" id="JACXVP010000007">
    <property type="protein sequence ID" value="KAG5596399.1"/>
    <property type="molecule type" value="Genomic_DNA"/>
</dbReference>
<feature type="domain" description="Disease resistance protein At4g27190-like leucine-rich repeats" evidence="7">
    <location>
        <begin position="1019"/>
        <end position="1144"/>
    </location>
</feature>
<evidence type="ECO:0000259" key="7">
    <source>
        <dbReference type="Pfam" id="PF23247"/>
    </source>
</evidence>
<protein>
    <recommendedName>
        <fullName evidence="10">NB-ARC domain-containing protein</fullName>
    </recommendedName>
</protein>
<dbReference type="GO" id="GO:0043531">
    <property type="term" value="F:ADP binding"/>
    <property type="evidence" value="ECO:0007669"/>
    <property type="project" value="InterPro"/>
</dbReference>
<dbReference type="SUPFAM" id="SSF52540">
    <property type="entry name" value="P-loop containing nucleoside triphosphate hydrolases"/>
    <property type="match status" value="1"/>
</dbReference>
<feature type="domain" description="Disease resistance protein At4g27190-like leucine-rich repeats" evidence="7">
    <location>
        <begin position="732"/>
        <end position="873"/>
    </location>
</feature>
<proteinExistence type="inferred from homology"/>
<dbReference type="InterPro" id="IPR042197">
    <property type="entry name" value="Apaf_helical"/>
</dbReference>
<evidence type="ECO:0000313" key="9">
    <source>
        <dbReference type="Proteomes" id="UP000824120"/>
    </source>
</evidence>